<organism evidence="2 3">
    <name type="scientific">Blastococcus saxobsidens</name>
    <dbReference type="NCBI Taxonomy" id="138336"/>
    <lineage>
        <taxon>Bacteria</taxon>
        <taxon>Bacillati</taxon>
        <taxon>Actinomycetota</taxon>
        <taxon>Actinomycetes</taxon>
        <taxon>Geodermatophilales</taxon>
        <taxon>Geodermatophilaceae</taxon>
        <taxon>Blastococcus</taxon>
    </lineage>
</organism>
<reference evidence="2 3" key="1">
    <citation type="submission" date="2019-02" db="EMBL/GenBank/DDBJ databases">
        <title>Sequencing the genomes of 1000 actinobacteria strains.</title>
        <authorList>
            <person name="Klenk H.-P."/>
        </authorList>
    </citation>
    <scope>NUCLEOTIDE SEQUENCE [LARGE SCALE GENOMIC DNA]</scope>
    <source>
        <strain evidence="2 3">DSM 44509</strain>
    </source>
</reference>
<comment type="caution">
    <text evidence="2">The sequence shown here is derived from an EMBL/GenBank/DDBJ whole genome shotgun (WGS) entry which is preliminary data.</text>
</comment>
<name>A0A4Q7Y7C7_9ACTN</name>
<evidence type="ECO:0000313" key="2">
    <source>
        <dbReference type="EMBL" id="RZU32937.1"/>
    </source>
</evidence>
<feature type="region of interest" description="Disordered" evidence="1">
    <location>
        <begin position="61"/>
        <end position="187"/>
    </location>
</feature>
<evidence type="ECO:0000256" key="1">
    <source>
        <dbReference type="SAM" id="MobiDB-lite"/>
    </source>
</evidence>
<accession>A0A4Q7Y7C7</accession>
<sequence length="187" mass="20691">MTTSTFVGDPQPVEIHHRGIWYSGELLGWRHTSDGRVSVRVRCTVDGLRHSTWKELAELRLPDPANPPRREPFPAAPARPMAGTPVADEDRTRPNNVFTGLSNRPGKPAHVLAPPARPAGVDPAPPAPVRRPSGQPVAHAAAAATRIRPVPYRRSAQPRQSDPWSRDWTDAPVRDERDERDDRLSTV</sequence>
<dbReference type="AlphaFoldDB" id="A0A4Q7Y7C7"/>
<protein>
    <submittedName>
        <fullName evidence="2">Uncharacterized protein</fullName>
    </submittedName>
</protein>
<dbReference type="EMBL" id="SHKV01000001">
    <property type="protein sequence ID" value="RZU32937.1"/>
    <property type="molecule type" value="Genomic_DNA"/>
</dbReference>
<proteinExistence type="predicted"/>
<keyword evidence="3" id="KW-1185">Reference proteome</keyword>
<feature type="compositionally biased region" description="Basic and acidic residues" evidence="1">
    <location>
        <begin position="164"/>
        <end position="187"/>
    </location>
</feature>
<gene>
    <name evidence="2" type="ORF">BKA19_2651</name>
</gene>
<evidence type="ECO:0000313" key="3">
    <source>
        <dbReference type="Proteomes" id="UP000292507"/>
    </source>
</evidence>
<dbReference type="Proteomes" id="UP000292507">
    <property type="component" value="Unassembled WGS sequence"/>
</dbReference>